<gene>
    <name evidence="1" type="ORF">L9F63_001350</name>
</gene>
<accession>A0AAD8EJT7</accession>
<keyword evidence="2" id="KW-1185">Reference proteome</keyword>
<comment type="caution">
    <text evidence="1">The sequence shown here is derived from an EMBL/GenBank/DDBJ whole genome shotgun (WGS) entry which is preliminary data.</text>
</comment>
<feature type="non-terminal residue" evidence="1">
    <location>
        <position position="1"/>
    </location>
</feature>
<reference evidence="1" key="2">
    <citation type="submission" date="2023-05" db="EMBL/GenBank/DDBJ databases">
        <authorList>
            <person name="Fouks B."/>
        </authorList>
    </citation>
    <scope>NUCLEOTIDE SEQUENCE</scope>
    <source>
        <strain evidence="1">Stay&amp;Tobe</strain>
        <tissue evidence="1">Testes</tissue>
    </source>
</reference>
<organism evidence="1 2">
    <name type="scientific">Diploptera punctata</name>
    <name type="common">Pacific beetle cockroach</name>
    <dbReference type="NCBI Taxonomy" id="6984"/>
    <lineage>
        <taxon>Eukaryota</taxon>
        <taxon>Metazoa</taxon>
        <taxon>Ecdysozoa</taxon>
        <taxon>Arthropoda</taxon>
        <taxon>Hexapoda</taxon>
        <taxon>Insecta</taxon>
        <taxon>Pterygota</taxon>
        <taxon>Neoptera</taxon>
        <taxon>Polyneoptera</taxon>
        <taxon>Dictyoptera</taxon>
        <taxon>Blattodea</taxon>
        <taxon>Blaberoidea</taxon>
        <taxon>Blaberidae</taxon>
        <taxon>Diplopterinae</taxon>
        <taxon>Diploptera</taxon>
    </lineage>
</organism>
<name>A0AAD8EJT7_DIPPU</name>
<evidence type="ECO:0000313" key="1">
    <source>
        <dbReference type="EMBL" id="KAJ9592122.1"/>
    </source>
</evidence>
<dbReference type="AlphaFoldDB" id="A0AAD8EJT7"/>
<reference evidence="1" key="1">
    <citation type="journal article" date="2023" name="IScience">
        <title>Live-bearing cockroach genome reveals convergent evolutionary mechanisms linked to viviparity in insects and beyond.</title>
        <authorList>
            <person name="Fouks B."/>
            <person name="Harrison M.C."/>
            <person name="Mikhailova A.A."/>
            <person name="Marchal E."/>
            <person name="English S."/>
            <person name="Carruthers M."/>
            <person name="Jennings E.C."/>
            <person name="Chiamaka E.L."/>
            <person name="Frigard R.A."/>
            <person name="Pippel M."/>
            <person name="Attardo G.M."/>
            <person name="Benoit J.B."/>
            <person name="Bornberg-Bauer E."/>
            <person name="Tobe S.S."/>
        </authorList>
    </citation>
    <scope>NUCLEOTIDE SEQUENCE</scope>
    <source>
        <strain evidence="1">Stay&amp;Tobe</strain>
    </source>
</reference>
<dbReference type="EMBL" id="JASPKZ010003845">
    <property type="protein sequence ID" value="KAJ9592122.1"/>
    <property type="molecule type" value="Genomic_DNA"/>
</dbReference>
<evidence type="ECO:0000313" key="2">
    <source>
        <dbReference type="Proteomes" id="UP001233999"/>
    </source>
</evidence>
<sequence length="79" mass="8438">AAATILATSSGAVHPGPQQCISGPRFIVLKYLYGCFLSPHEKSALISSANNLECTSVQLKQQIPISSLEMTVLLQHNLT</sequence>
<feature type="non-terminal residue" evidence="1">
    <location>
        <position position="79"/>
    </location>
</feature>
<proteinExistence type="predicted"/>
<dbReference type="Proteomes" id="UP001233999">
    <property type="component" value="Unassembled WGS sequence"/>
</dbReference>
<protein>
    <submittedName>
        <fullName evidence="1">Uncharacterized protein</fullName>
    </submittedName>
</protein>